<dbReference type="Gene3D" id="3.60.15.10">
    <property type="entry name" value="Ribonuclease Z/Hydroxyacylglutathione hydrolase-like"/>
    <property type="match status" value="1"/>
</dbReference>
<reference evidence="2 3" key="1">
    <citation type="submission" date="2019-04" db="EMBL/GenBank/DDBJ databases">
        <authorList>
            <person name="Li Y."/>
            <person name="Wang J."/>
        </authorList>
    </citation>
    <scope>NUCLEOTIDE SEQUENCE [LARGE SCALE GENOMIC DNA]</scope>
    <source>
        <strain evidence="2 3">DSM 14668</strain>
    </source>
</reference>
<evidence type="ECO:0000259" key="1">
    <source>
        <dbReference type="Pfam" id="PF12706"/>
    </source>
</evidence>
<dbReference type="GO" id="GO:0070290">
    <property type="term" value="F:N-acylphosphatidylethanolamine-specific phospholipase D activity"/>
    <property type="evidence" value="ECO:0007669"/>
    <property type="project" value="InterPro"/>
</dbReference>
<feature type="domain" description="Metallo-beta-lactamase" evidence="1">
    <location>
        <begin position="73"/>
        <end position="263"/>
    </location>
</feature>
<dbReference type="AlphaFoldDB" id="A0A4U1JAT8"/>
<gene>
    <name evidence="2" type="ORF">E8A74_24430</name>
</gene>
<dbReference type="Proteomes" id="UP000309215">
    <property type="component" value="Unassembled WGS sequence"/>
</dbReference>
<dbReference type="InterPro" id="IPR001279">
    <property type="entry name" value="Metallo-B-lactamas"/>
</dbReference>
<organism evidence="2 3">
    <name type="scientific">Polyangium fumosum</name>
    <dbReference type="NCBI Taxonomy" id="889272"/>
    <lineage>
        <taxon>Bacteria</taxon>
        <taxon>Pseudomonadati</taxon>
        <taxon>Myxococcota</taxon>
        <taxon>Polyangia</taxon>
        <taxon>Polyangiales</taxon>
        <taxon>Polyangiaceae</taxon>
        <taxon>Polyangium</taxon>
    </lineage>
</organism>
<dbReference type="PANTHER" id="PTHR15032">
    <property type="entry name" value="N-ACYL-PHOSPHATIDYLETHANOLAMINE-HYDROLYZING PHOSPHOLIPASE D"/>
    <property type="match status" value="1"/>
</dbReference>
<protein>
    <submittedName>
        <fullName evidence="2">MBL fold metallo-hydrolase</fullName>
    </submittedName>
</protein>
<comment type="caution">
    <text evidence="2">The sequence shown here is derived from an EMBL/GenBank/DDBJ whole genome shotgun (WGS) entry which is preliminary data.</text>
</comment>
<dbReference type="PANTHER" id="PTHR15032:SF36">
    <property type="entry name" value="METALLO-BETA-LACTAMASE DOMAIN-CONTAINING PROTEIN"/>
    <property type="match status" value="1"/>
</dbReference>
<name>A0A4U1JAT8_9BACT</name>
<proteinExistence type="predicted"/>
<evidence type="ECO:0000313" key="2">
    <source>
        <dbReference type="EMBL" id="TKD03999.1"/>
    </source>
</evidence>
<evidence type="ECO:0000313" key="3">
    <source>
        <dbReference type="Proteomes" id="UP000309215"/>
    </source>
</evidence>
<accession>A0A4U1JAT8</accession>
<sequence length="307" mass="34473">MGRFDHLATQPRRGPADLFRWRVLDPLQGKRIKDPGGFVTPQRPHDVDLVKSPAPSLTWIGHASFLLTLGKKNILFDPVLGERIGPIKRLVAPGIGWQVLPPIDIVVITHNHRDHLDAWSIERLGDRPTYVAPLGNTRFLKAAGASAKIVELDWWETTGIDSLEITLVPARHWSMHLPWDRNDALWGGYVIRGPEGTAYHSGDTAYWDTFEEIGRRAGPIDWAMLPIGAYEPRWFMEPQHMGPEEAASAARMLGATHFVAMHWGTFKLTDEPIGEPPERARAAWQAEGGAEEKLWILDVGETRHLGR</sequence>
<dbReference type="GO" id="GO:0005737">
    <property type="term" value="C:cytoplasm"/>
    <property type="evidence" value="ECO:0007669"/>
    <property type="project" value="TreeGrafter"/>
</dbReference>
<dbReference type="OrthoDB" id="9805728at2"/>
<dbReference type="EMBL" id="SSMQ01000026">
    <property type="protein sequence ID" value="TKD03999.1"/>
    <property type="molecule type" value="Genomic_DNA"/>
</dbReference>
<keyword evidence="2" id="KW-0378">Hydrolase</keyword>
<dbReference type="Pfam" id="PF12706">
    <property type="entry name" value="Lactamase_B_2"/>
    <property type="match status" value="1"/>
</dbReference>
<keyword evidence="3" id="KW-1185">Reference proteome</keyword>
<dbReference type="SUPFAM" id="SSF56281">
    <property type="entry name" value="Metallo-hydrolase/oxidoreductase"/>
    <property type="match status" value="1"/>
</dbReference>
<dbReference type="GO" id="GO:0008270">
    <property type="term" value="F:zinc ion binding"/>
    <property type="evidence" value="ECO:0007669"/>
    <property type="project" value="InterPro"/>
</dbReference>
<dbReference type="PIRSF" id="PIRSF038896">
    <property type="entry name" value="NAPE-PLD"/>
    <property type="match status" value="1"/>
</dbReference>
<dbReference type="InterPro" id="IPR024884">
    <property type="entry name" value="NAPE-PLD"/>
</dbReference>
<dbReference type="InterPro" id="IPR036866">
    <property type="entry name" value="RibonucZ/Hydroxyglut_hydro"/>
</dbReference>
<dbReference type="RefSeq" id="WP_136931474.1">
    <property type="nucleotide sequence ID" value="NZ_SSMQ01000026.1"/>
</dbReference>